<dbReference type="PANTHER" id="PTHR13038:SF10">
    <property type="entry name" value="AUTOPHAGY-RELATED PROTEIN 9"/>
    <property type="match status" value="1"/>
</dbReference>
<gene>
    <name evidence="21" type="ORF">G7K_2344-t1</name>
</gene>
<dbReference type="OMA" id="IPTGECV"/>
<evidence type="ECO:0000256" key="8">
    <source>
        <dbReference type="ARBA" id="ARBA00022692"/>
    </source>
</evidence>
<dbReference type="EMBL" id="BACD03000013">
    <property type="protein sequence ID" value="GAO48164.1"/>
    <property type="molecule type" value="Genomic_DNA"/>
</dbReference>
<feature type="transmembrane region" description="Helical" evidence="19">
    <location>
        <begin position="358"/>
        <end position="382"/>
    </location>
</feature>
<comment type="catalytic activity">
    <reaction evidence="16">
        <text>a 1,2-diacyl-sn-glycero-3-phosphoethanolamine(in) = a 1,2-diacyl-sn-glycero-3-phosphoethanolamine(out)</text>
        <dbReference type="Rhea" id="RHEA:38895"/>
        <dbReference type="ChEBI" id="CHEBI:64612"/>
    </reaction>
</comment>
<feature type="region of interest" description="Disordered" evidence="20">
    <location>
        <begin position="654"/>
        <end position="734"/>
    </location>
</feature>
<evidence type="ECO:0000313" key="22">
    <source>
        <dbReference type="Proteomes" id="UP000033140"/>
    </source>
</evidence>
<dbReference type="GO" id="GO:0005776">
    <property type="term" value="C:autophagosome"/>
    <property type="evidence" value="ECO:0007669"/>
    <property type="project" value="TreeGrafter"/>
</dbReference>
<evidence type="ECO:0000256" key="2">
    <source>
        <dbReference type="ARBA" id="ARBA00004477"/>
    </source>
</evidence>
<dbReference type="GO" id="GO:0000422">
    <property type="term" value="P:autophagy of mitochondrion"/>
    <property type="evidence" value="ECO:0007669"/>
    <property type="project" value="TreeGrafter"/>
</dbReference>
<evidence type="ECO:0000256" key="13">
    <source>
        <dbReference type="ARBA" id="ARBA00023136"/>
    </source>
</evidence>
<dbReference type="GO" id="GO:0034045">
    <property type="term" value="C:phagophore assembly site membrane"/>
    <property type="evidence" value="ECO:0007669"/>
    <property type="project" value="UniProtKB-SubCell"/>
</dbReference>
<evidence type="ECO:0000313" key="21">
    <source>
        <dbReference type="EMBL" id="GAO48164.1"/>
    </source>
</evidence>
<comment type="catalytic activity">
    <reaction evidence="15">
        <text>a 1,2-diacyl-sn-glycero-3-phospho-L-serine(in) = a 1,2-diacyl-sn-glycero-3-phospho-L-serine(out)</text>
        <dbReference type="Rhea" id="RHEA:38663"/>
        <dbReference type="ChEBI" id="CHEBI:57262"/>
    </reaction>
</comment>
<keyword evidence="13 19" id="KW-0472">Membrane</keyword>
<keyword evidence="14" id="KW-0968">Cytoplasmic vesicle</keyword>
<name>A0A0E9NE91_SAICN</name>
<dbReference type="Proteomes" id="UP000033140">
    <property type="component" value="Unassembled WGS sequence"/>
</dbReference>
<accession>A0A0E9NE91</accession>
<feature type="transmembrane region" description="Helical" evidence="19">
    <location>
        <begin position="145"/>
        <end position="170"/>
    </location>
</feature>
<dbReference type="GO" id="GO:0000139">
    <property type="term" value="C:Golgi membrane"/>
    <property type="evidence" value="ECO:0007669"/>
    <property type="project" value="UniProtKB-SubCell"/>
</dbReference>
<evidence type="ECO:0000256" key="4">
    <source>
        <dbReference type="ARBA" id="ARBA00004653"/>
    </source>
</evidence>
<proteinExistence type="inferred from homology"/>
<keyword evidence="12 19" id="KW-0445">Lipid transport</keyword>
<comment type="subcellular location">
    <subcellularLocation>
        <location evidence="1">Cytoplasmic vesicle membrane</location>
        <topology evidence="1">Multi-pass membrane protein</topology>
    </subcellularLocation>
    <subcellularLocation>
        <location evidence="2">Endoplasmic reticulum membrane</location>
        <topology evidence="2">Multi-pass membrane protein</topology>
    </subcellularLocation>
    <subcellularLocation>
        <location evidence="4">Golgi apparatus membrane</location>
        <topology evidence="4">Multi-pass membrane protein</topology>
    </subcellularLocation>
    <subcellularLocation>
        <location evidence="3 19">Preautophagosomal structure membrane</location>
        <topology evidence="3 19">Multi-pass membrane protein</topology>
    </subcellularLocation>
</comment>
<dbReference type="GO" id="GO:0005789">
    <property type="term" value="C:endoplasmic reticulum membrane"/>
    <property type="evidence" value="ECO:0007669"/>
    <property type="project" value="UniProtKB-SubCell"/>
</dbReference>
<evidence type="ECO:0000256" key="15">
    <source>
        <dbReference type="ARBA" id="ARBA00024479"/>
    </source>
</evidence>
<feature type="transmembrane region" description="Helical" evidence="19">
    <location>
        <begin position="549"/>
        <end position="568"/>
    </location>
</feature>
<dbReference type="STRING" id="698492.A0A0E9NE91"/>
<evidence type="ECO:0000256" key="12">
    <source>
        <dbReference type="ARBA" id="ARBA00023055"/>
    </source>
</evidence>
<evidence type="ECO:0000256" key="9">
    <source>
        <dbReference type="ARBA" id="ARBA00022989"/>
    </source>
</evidence>
<feature type="compositionally biased region" description="Polar residues" evidence="20">
    <location>
        <begin position="694"/>
        <end position="706"/>
    </location>
</feature>
<sequence>MSTTNPFARMFGAGSIYEALQPAPRYQPYHDVEQDAYPLHDDEHVGEDEVPPSLLFEAGGQHGPPRLGKKVMPPLPSQIMEDGPHILPDEPPTGEPIGNPRLGLIDARERALWRWANVENLDIFLQELYSYYLGKGIYSIILSRVLDLLTLLFVLSFSTFLTTCVSYPLIPTSHRLTEVLIPQCLSTMSSTKTSILWLFGVYWCIKGLQLIGDLPRLKALKEFYEYALEVPDGDLQSIGWAEVTNRLIKLKDANPTTASNLRRRTQPVARMDAHAIANRIMRKENYLIALFNKEVLDIQIPWVRGMGMGKGNVLTKALEWNLDLCVLSYVFDEQGQVKELFVRDSHRRLLVEALRRRFIFAGFMNILLAPFIVAYLLLLYFFRYFNEYHKNPSSIGSRKYTPYAQWKFREFNELYHLFQRRINMSYPIASRYIDQFPKDKTAQLSRFVSFVAGSFAAVLALASVIDPELFLGFEITPDRTVLFYIGIFGTILAISRGMIPDETIVYDPEATLKEVIEYTHYLPDDWIGRLHSDEIRREFTKLYDLRVSIFLQEILGVLFTPFILWFSLPKCSERIVDFIREFTVHVDGIGYVCSFAVFDFKRHGNARYGVPTGTQDEHYVSNEGKMEKSFLNFKAANPDWVPDPSGSAFLTRLNETQGTRGPPHRRTVGRGPLSPLGRHAPPMRHHFAEAPVSMSDSPQRPMTGRTTGFHPRPEVVEEDEDENEPREHERYMSNLGESYTSTTAPINREEPKVEDLGVGGGVLGLLAQFYEDGKGQGVHR</sequence>
<evidence type="ECO:0000256" key="20">
    <source>
        <dbReference type="SAM" id="MobiDB-lite"/>
    </source>
</evidence>
<comment type="catalytic activity">
    <reaction evidence="18">
        <text>a 1,2-diacyl-sn-glycero-3-phosphocholine(in) = a 1,2-diacyl-sn-glycero-3-phosphocholine(out)</text>
        <dbReference type="Rhea" id="RHEA:38571"/>
        <dbReference type="ChEBI" id="CHEBI:57643"/>
    </reaction>
</comment>
<comment type="similarity">
    <text evidence="5 19">Belongs to the ATG9 family.</text>
</comment>
<evidence type="ECO:0000256" key="7">
    <source>
        <dbReference type="ARBA" id="ARBA00022448"/>
    </source>
</evidence>
<evidence type="ECO:0000256" key="19">
    <source>
        <dbReference type="RuleBase" id="RU364027"/>
    </source>
</evidence>
<comment type="caution">
    <text evidence="21">The sequence shown here is derived from an EMBL/GenBank/DDBJ whole genome shotgun (WGS) entry which is preliminary data.</text>
</comment>
<keyword evidence="8 19" id="KW-0812">Transmembrane</keyword>
<reference evidence="21 22" key="2">
    <citation type="journal article" date="2014" name="J. Gen. Appl. Microbiol.">
        <title>The early diverging ascomycetous budding yeast Saitoella complicata has three histone deacetylases belonging to the Clr6, Hos2, and Rpd3 lineages.</title>
        <authorList>
            <person name="Nishida H."/>
            <person name="Matsumoto T."/>
            <person name="Kondo S."/>
            <person name="Hamamoto M."/>
            <person name="Yoshikawa H."/>
        </authorList>
    </citation>
    <scope>NUCLEOTIDE SEQUENCE [LARGE SCALE GENOMIC DNA]</scope>
    <source>
        <strain evidence="21 22">NRRL Y-17804</strain>
    </source>
</reference>
<comment type="catalytic activity">
    <reaction evidence="17">
        <text>a 1,2-diacyl-sn-glycero-3-phospho-(1D-myo-inositol-3-phosphate)(in) = a 1,2-diacyl-sn-glycero-3-phospho-(1D-myo-inositol-3-phosphate)(out)</text>
        <dbReference type="Rhea" id="RHEA:67920"/>
        <dbReference type="ChEBI" id="CHEBI:58088"/>
    </reaction>
</comment>
<dbReference type="GO" id="GO:0030659">
    <property type="term" value="C:cytoplasmic vesicle membrane"/>
    <property type="evidence" value="ECO:0007669"/>
    <property type="project" value="UniProtKB-SubCell"/>
</dbReference>
<evidence type="ECO:0000256" key="16">
    <source>
        <dbReference type="ARBA" id="ARBA00024615"/>
    </source>
</evidence>
<evidence type="ECO:0000256" key="6">
    <source>
        <dbReference type="ARBA" id="ARBA00018074"/>
    </source>
</evidence>
<feature type="transmembrane region" description="Helical" evidence="19">
    <location>
        <begin position="447"/>
        <end position="469"/>
    </location>
</feature>
<dbReference type="GO" id="GO:0034727">
    <property type="term" value="P:piecemeal microautophagy of the nucleus"/>
    <property type="evidence" value="ECO:0007669"/>
    <property type="project" value="TreeGrafter"/>
</dbReference>
<dbReference type="InterPro" id="IPR007241">
    <property type="entry name" value="Autophagy-rel_prot_9"/>
</dbReference>
<comment type="function">
    <text evidence="19">Phospholipid scramblase involved in autophagy. Cycles between the preautophagosomal structure/phagophore assembly site (PAS) and the cytoplasmic vesicle pool and supplies membrane for the growing autophagosome. Lipid scramblase activity plays a key role in preautophagosomal structure/phagophore assembly by distributing the phospholipids that arrive through ATG2 from the cytoplasmic to the luminal leaflet of the bilayer, thereby driving autophagosomal membrane expansion.</text>
</comment>
<keyword evidence="10 19" id="KW-0072">Autophagy</keyword>
<dbReference type="Pfam" id="PF04109">
    <property type="entry name" value="ATG9"/>
    <property type="match status" value="1"/>
</dbReference>
<keyword evidence="22" id="KW-1185">Reference proteome</keyword>
<evidence type="ECO:0000256" key="18">
    <source>
        <dbReference type="ARBA" id="ARBA00024631"/>
    </source>
</evidence>
<organism evidence="21 22">
    <name type="scientific">Saitoella complicata (strain BCRC 22490 / CBS 7301 / JCM 7358 / NBRC 10748 / NRRL Y-17804)</name>
    <dbReference type="NCBI Taxonomy" id="698492"/>
    <lineage>
        <taxon>Eukaryota</taxon>
        <taxon>Fungi</taxon>
        <taxon>Dikarya</taxon>
        <taxon>Ascomycota</taxon>
        <taxon>Taphrinomycotina</taxon>
        <taxon>Taphrinomycotina incertae sedis</taxon>
        <taxon>Saitoella</taxon>
    </lineage>
</organism>
<protein>
    <recommendedName>
        <fullName evidence="6 19">Autophagy-related protein 9</fullName>
    </recommendedName>
</protein>
<evidence type="ECO:0000256" key="5">
    <source>
        <dbReference type="ARBA" id="ARBA00006185"/>
    </source>
</evidence>
<evidence type="ECO:0000256" key="14">
    <source>
        <dbReference type="ARBA" id="ARBA00023329"/>
    </source>
</evidence>
<evidence type="ECO:0000256" key="3">
    <source>
        <dbReference type="ARBA" id="ARBA00004511"/>
    </source>
</evidence>
<dbReference type="GO" id="GO:0034497">
    <property type="term" value="P:protein localization to phagophore assembly site"/>
    <property type="evidence" value="ECO:0007669"/>
    <property type="project" value="TreeGrafter"/>
</dbReference>
<keyword evidence="9 19" id="KW-1133">Transmembrane helix</keyword>
<dbReference type="AlphaFoldDB" id="A0A0E9NE91"/>
<evidence type="ECO:0000256" key="17">
    <source>
        <dbReference type="ARBA" id="ARBA00024621"/>
    </source>
</evidence>
<dbReference type="GO" id="GO:0061709">
    <property type="term" value="P:reticulophagy"/>
    <property type="evidence" value="ECO:0007669"/>
    <property type="project" value="TreeGrafter"/>
</dbReference>
<evidence type="ECO:0000256" key="11">
    <source>
        <dbReference type="ARBA" id="ARBA00023034"/>
    </source>
</evidence>
<dbReference type="PANTHER" id="PTHR13038">
    <property type="entry name" value="APG9 AUTOPHAGY 9"/>
    <property type="match status" value="1"/>
</dbReference>
<evidence type="ECO:0000256" key="10">
    <source>
        <dbReference type="ARBA" id="ARBA00023006"/>
    </source>
</evidence>
<feature type="transmembrane region" description="Helical" evidence="19">
    <location>
        <begin position="481"/>
        <end position="499"/>
    </location>
</feature>
<keyword evidence="7 19" id="KW-0813">Transport</keyword>
<reference evidence="21 22" key="1">
    <citation type="journal article" date="2011" name="J. Gen. Appl. Microbiol.">
        <title>Draft genome sequencing of the enigmatic yeast Saitoella complicata.</title>
        <authorList>
            <person name="Nishida H."/>
            <person name="Hamamoto M."/>
            <person name="Sugiyama J."/>
        </authorList>
    </citation>
    <scope>NUCLEOTIDE SEQUENCE [LARGE SCALE GENOMIC DNA]</scope>
    <source>
        <strain evidence="21 22">NRRL Y-17804</strain>
    </source>
</reference>
<evidence type="ECO:0000256" key="1">
    <source>
        <dbReference type="ARBA" id="ARBA00004439"/>
    </source>
</evidence>
<reference evidence="21 22" key="3">
    <citation type="journal article" date="2015" name="Genome Announc.">
        <title>Draft Genome Sequence of the Archiascomycetous Yeast Saitoella complicata.</title>
        <authorList>
            <person name="Yamauchi K."/>
            <person name="Kondo S."/>
            <person name="Hamamoto M."/>
            <person name="Takahashi Y."/>
            <person name="Ogura Y."/>
            <person name="Hayashi T."/>
            <person name="Nishida H."/>
        </authorList>
    </citation>
    <scope>NUCLEOTIDE SEQUENCE [LARGE SCALE GENOMIC DNA]</scope>
    <source>
        <strain evidence="21 22">NRRL Y-17804</strain>
    </source>
</reference>
<keyword evidence="11" id="KW-0333">Golgi apparatus</keyword>
<dbReference type="GO" id="GO:0006869">
    <property type="term" value="P:lipid transport"/>
    <property type="evidence" value="ECO:0007669"/>
    <property type="project" value="UniProtKB-KW"/>
</dbReference>